<evidence type="ECO:0000256" key="3">
    <source>
        <dbReference type="ARBA" id="ARBA00022553"/>
    </source>
</evidence>
<reference evidence="17 18" key="1">
    <citation type="submission" date="2015-01" db="EMBL/GenBank/DDBJ databases">
        <title>Vibrio sp. C1 JCM 19231 whole genome shotgun sequence.</title>
        <authorList>
            <person name="Sawabe T."/>
            <person name="Meirelles P."/>
            <person name="Feng G."/>
            <person name="Sayaka M."/>
            <person name="Hattori M."/>
            <person name="Ohkuma M."/>
        </authorList>
    </citation>
    <scope>NUCLEOTIDE SEQUENCE [LARGE SCALE GENOMIC DNA]</scope>
    <source>
        <strain evidence="18">JCM 19231</strain>
    </source>
</reference>
<dbReference type="AlphaFoldDB" id="A0A0B8NSM2"/>
<keyword evidence="14" id="KW-0472">Membrane</keyword>
<dbReference type="RefSeq" id="WP_261836309.1">
    <property type="nucleotide sequence ID" value="NZ_AP024882.1"/>
</dbReference>
<keyword evidence="14" id="KW-1133">Transmembrane helix</keyword>
<dbReference type="Gene3D" id="3.30.565.10">
    <property type="entry name" value="Histidine kinase-like ATPase, C-terminal domain"/>
    <property type="match status" value="1"/>
</dbReference>
<keyword evidence="18" id="KW-1185">Reference proteome</keyword>
<evidence type="ECO:0000256" key="12">
    <source>
        <dbReference type="PROSITE-ProRule" id="PRU00169"/>
    </source>
</evidence>
<evidence type="ECO:0000256" key="4">
    <source>
        <dbReference type="ARBA" id="ARBA00022679"/>
    </source>
</evidence>
<dbReference type="Pfam" id="PF02518">
    <property type="entry name" value="HATPase_c"/>
    <property type="match status" value="1"/>
</dbReference>
<dbReference type="SUPFAM" id="SSF55874">
    <property type="entry name" value="ATPase domain of HSP90 chaperone/DNA topoisomerase II/histidine kinase"/>
    <property type="match status" value="1"/>
</dbReference>
<keyword evidence="4" id="KW-0808">Transferase</keyword>
<dbReference type="EC" id="2.7.13.3" evidence="2"/>
<feature type="transmembrane region" description="Helical" evidence="14">
    <location>
        <begin position="272"/>
        <end position="293"/>
    </location>
</feature>
<dbReference type="FunFam" id="1.10.287.130:FF:000002">
    <property type="entry name" value="Two-component osmosensing histidine kinase"/>
    <property type="match status" value="1"/>
</dbReference>
<keyword evidence="9" id="KW-0902">Two-component regulatory system</keyword>
<dbReference type="Gene3D" id="1.10.287.130">
    <property type="match status" value="1"/>
</dbReference>
<feature type="region of interest" description="Disordered" evidence="13">
    <location>
        <begin position="804"/>
        <end position="825"/>
    </location>
</feature>
<feature type="modified residue" description="4-aspartylphosphate" evidence="12">
    <location>
        <position position="730"/>
    </location>
</feature>
<sequence length="825" mass="92810">MSDSKQWTMKGLLLLGGAGIVFLIFAFLITNMLLNQQQDRLNQLQVSISQSSNQMLMLRRHEKDYIARLDSKYRTKLHTEAELLKQRLIDIEMMIKEVGVDSAFSSLDSINAVNNYLESFDDIADTLMRIYGQDKTDGLVDDLQKESIRFQRLILRESNSALNQQMLVIQESMFNLFRDLSSENKQQVDSDLQKLKQLILEVPDSLVLEEEHAQFDDAFLALHNEIESFGYDHNSGQLGAMRETIHGVEHQLEALYVNVPKLIISKLEMFRLYYYAIAALLCLSIVVVIALVIRSITKLETGLVTSQKRERDANKAKSSFLANMSHEIRTPLNGIIGMTDILNESRLSPVQKDYLTTINSSSQTLLMLINDILDLSKIESGNLEVCPHTCAIKEVIFDTAALIAPKAQQKNVKIKIEMDEDIPGYVRADEQKLRQVAMNLASNAIKFTEAGAVTFKLKVENRSSDKVSLYFAVKDTGIGIDESKHDQVFEEFKQESSQTSNEFGGTGLGLAISTKMIEMMGSKIELTSAKGLGCEFYFTLELELEPEQQGSKPLSYNLPQVIYCSEKPSKILIHELNFYHYPLEVVHTIEEILPHISAKAIIILDGTIDISYCTEKYSDNIVIVVRDNSEEKVDFGDSVAGYITLPLLGHRLDHLLKTIQPTQKQVADAPKTKRTSEGMILVVEDNKVNQQVVAVNLKKLGIDYKIANNGAEAVSLYKEHYEQIALILMDCMMPVMDGFEATSTIRAFEKMESLDETNIIALTASILDDDIQRCFDSGMNDYLPKPFRKAVLVEKLEKNIAFQSSASQPSKNETATSTVTRIHGS</sequence>
<evidence type="ECO:0000256" key="14">
    <source>
        <dbReference type="SAM" id="Phobius"/>
    </source>
</evidence>
<comment type="catalytic activity">
    <reaction evidence="1">
        <text>ATP + protein L-histidine = ADP + protein N-phospho-L-histidine.</text>
        <dbReference type="EC" id="2.7.13.3"/>
    </reaction>
</comment>
<dbReference type="SMART" id="SM00387">
    <property type="entry name" value="HATPase_c"/>
    <property type="match status" value="1"/>
</dbReference>
<feature type="transmembrane region" description="Helical" evidence="14">
    <location>
        <begin position="12"/>
        <end position="34"/>
    </location>
</feature>
<dbReference type="FunFam" id="3.30.565.10:FF:000010">
    <property type="entry name" value="Sensor histidine kinase RcsC"/>
    <property type="match status" value="1"/>
</dbReference>
<dbReference type="InterPro" id="IPR036890">
    <property type="entry name" value="HATPase_C_sf"/>
</dbReference>
<dbReference type="GO" id="GO:0016787">
    <property type="term" value="F:hydrolase activity"/>
    <property type="evidence" value="ECO:0007669"/>
    <property type="project" value="UniProtKB-KW"/>
</dbReference>
<dbReference type="PRINTS" id="PR00344">
    <property type="entry name" value="BCTRLSENSOR"/>
</dbReference>
<evidence type="ECO:0000256" key="7">
    <source>
        <dbReference type="ARBA" id="ARBA00022801"/>
    </source>
</evidence>
<evidence type="ECO:0000256" key="6">
    <source>
        <dbReference type="ARBA" id="ARBA00022777"/>
    </source>
</evidence>
<dbReference type="PROSITE" id="PS50109">
    <property type="entry name" value="HIS_KIN"/>
    <property type="match status" value="1"/>
</dbReference>
<keyword evidence="7" id="KW-0378">Hydrolase</keyword>
<dbReference type="GO" id="GO:0000155">
    <property type="term" value="F:phosphorelay sensor kinase activity"/>
    <property type="evidence" value="ECO:0007669"/>
    <property type="project" value="InterPro"/>
</dbReference>
<dbReference type="InterPro" id="IPR011006">
    <property type="entry name" value="CheY-like_superfamily"/>
</dbReference>
<keyword evidence="6" id="KW-0418">Kinase</keyword>
<evidence type="ECO:0000313" key="18">
    <source>
        <dbReference type="Proteomes" id="UP000031671"/>
    </source>
</evidence>
<dbReference type="CDD" id="cd17546">
    <property type="entry name" value="REC_hyHK_CKI1_RcsC-like"/>
    <property type="match status" value="1"/>
</dbReference>
<evidence type="ECO:0000256" key="5">
    <source>
        <dbReference type="ARBA" id="ARBA00022741"/>
    </source>
</evidence>
<feature type="domain" description="Response regulatory" evidence="16">
    <location>
        <begin position="679"/>
        <end position="800"/>
    </location>
</feature>
<evidence type="ECO:0000256" key="9">
    <source>
        <dbReference type="ARBA" id="ARBA00023012"/>
    </source>
</evidence>
<dbReference type="CDD" id="cd16922">
    <property type="entry name" value="HATPase_EvgS-ArcB-TorS-like"/>
    <property type="match status" value="1"/>
</dbReference>
<keyword evidence="5" id="KW-0547">Nucleotide-binding</keyword>
<dbReference type="SUPFAM" id="SSF47384">
    <property type="entry name" value="Homodimeric domain of signal transducing histidine kinase"/>
    <property type="match status" value="1"/>
</dbReference>
<evidence type="ECO:0000256" key="13">
    <source>
        <dbReference type="SAM" id="MobiDB-lite"/>
    </source>
</evidence>
<dbReference type="SMART" id="SM00448">
    <property type="entry name" value="REC"/>
    <property type="match status" value="1"/>
</dbReference>
<dbReference type="GO" id="GO:0005524">
    <property type="term" value="F:ATP binding"/>
    <property type="evidence" value="ECO:0007669"/>
    <property type="project" value="UniProtKB-KW"/>
</dbReference>
<dbReference type="InterPro" id="IPR036097">
    <property type="entry name" value="HisK_dim/P_sf"/>
</dbReference>
<comment type="subunit">
    <text evidence="10">At low DSF concentrations, interacts with RpfF.</text>
</comment>
<dbReference type="Proteomes" id="UP000031671">
    <property type="component" value="Unassembled WGS sequence"/>
</dbReference>
<dbReference type="InterPro" id="IPR005467">
    <property type="entry name" value="His_kinase_dom"/>
</dbReference>
<dbReference type="Pfam" id="PF00512">
    <property type="entry name" value="HisKA"/>
    <property type="match status" value="1"/>
</dbReference>
<comment type="caution">
    <text evidence="17">The sequence shown here is derived from an EMBL/GenBank/DDBJ whole genome shotgun (WGS) entry which is preliminary data.</text>
</comment>
<evidence type="ECO:0000259" key="15">
    <source>
        <dbReference type="PROSITE" id="PS50109"/>
    </source>
</evidence>
<feature type="domain" description="Histidine kinase" evidence="15">
    <location>
        <begin position="323"/>
        <end position="544"/>
    </location>
</feature>
<proteinExistence type="predicted"/>
<protein>
    <recommendedName>
        <fullName evidence="11">Sensory/regulatory protein RpfC</fullName>
        <ecNumber evidence="2">2.7.13.3</ecNumber>
    </recommendedName>
</protein>
<name>A0A0B8NSM2_9VIBR</name>
<gene>
    <name evidence="17" type="ORF">JCM19231_1852</name>
</gene>
<dbReference type="InterPro" id="IPR004358">
    <property type="entry name" value="Sig_transdc_His_kin-like_C"/>
</dbReference>
<dbReference type="PROSITE" id="PS50110">
    <property type="entry name" value="RESPONSE_REGULATORY"/>
    <property type="match status" value="1"/>
</dbReference>
<evidence type="ECO:0000313" key="17">
    <source>
        <dbReference type="EMBL" id="GAM57505.1"/>
    </source>
</evidence>
<dbReference type="InterPro" id="IPR001789">
    <property type="entry name" value="Sig_transdc_resp-reg_receiver"/>
</dbReference>
<keyword evidence="14" id="KW-0812">Transmembrane</keyword>
<dbReference type="CDD" id="cd00082">
    <property type="entry name" value="HisKA"/>
    <property type="match status" value="1"/>
</dbReference>
<evidence type="ECO:0000259" key="16">
    <source>
        <dbReference type="PROSITE" id="PS50110"/>
    </source>
</evidence>
<keyword evidence="8" id="KW-0067">ATP-binding</keyword>
<evidence type="ECO:0000256" key="8">
    <source>
        <dbReference type="ARBA" id="ARBA00022840"/>
    </source>
</evidence>
<dbReference type="PANTHER" id="PTHR45339">
    <property type="entry name" value="HYBRID SIGNAL TRANSDUCTION HISTIDINE KINASE J"/>
    <property type="match status" value="1"/>
</dbReference>
<evidence type="ECO:0000256" key="10">
    <source>
        <dbReference type="ARBA" id="ARBA00064003"/>
    </source>
</evidence>
<keyword evidence="3 12" id="KW-0597">Phosphoprotein</keyword>
<dbReference type="SUPFAM" id="SSF52172">
    <property type="entry name" value="CheY-like"/>
    <property type="match status" value="1"/>
</dbReference>
<dbReference type="PANTHER" id="PTHR45339:SF1">
    <property type="entry name" value="HYBRID SIGNAL TRANSDUCTION HISTIDINE KINASE J"/>
    <property type="match status" value="1"/>
</dbReference>
<organism evidence="17 18">
    <name type="scientific">Vibrio ishigakensis</name>
    <dbReference type="NCBI Taxonomy" id="1481914"/>
    <lineage>
        <taxon>Bacteria</taxon>
        <taxon>Pseudomonadati</taxon>
        <taxon>Pseudomonadota</taxon>
        <taxon>Gammaproteobacteria</taxon>
        <taxon>Vibrionales</taxon>
        <taxon>Vibrionaceae</taxon>
        <taxon>Vibrio</taxon>
    </lineage>
</organism>
<dbReference type="InterPro" id="IPR003594">
    <property type="entry name" value="HATPase_dom"/>
</dbReference>
<dbReference type="Gene3D" id="3.40.50.2300">
    <property type="match status" value="1"/>
</dbReference>
<dbReference type="InterPro" id="IPR003661">
    <property type="entry name" value="HisK_dim/P_dom"/>
</dbReference>
<evidence type="ECO:0000256" key="2">
    <source>
        <dbReference type="ARBA" id="ARBA00012438"/>
    </source>
</evidence>
<reference evidence="17 18" key="2">
    <citation type="submission" date="2015-01" db="EMBL/GenBank/DDBJ databases">
        <authorList>
            <consortium name="NBRP consortium"/>
            <person name="Sawabe T."/>
            <person name="Meirelles P."/>
            <person name="Feng G."/>
            <person name="Sayaka M."/>
            <person name="Hattori M."/>
            <person name="Ohkuma M."/>
        </authorList>
    </citation>
    <scope>NUCLEOTIDE SEQUENCE [LARGE SCALE GENOMIC DNA]</scope>
    <source>
        <strain evidence="18">JCM 19231</strain>
    </source>
</reference>
<accession>A0A0B8NSM2</accession>
<evidence type="ECO:0000256" key="1">
    <source>
        <dbReference type="ARBA" id="ARBA00000085"/>
    </source>
</evidence>
<evidence type="ECO:0000256" key="11">
    <source>
        <dbReference type="ARBA" id="ARBA00068150"/>
    </source>
</evidence>
<dbReference type="SMART" id="SM00388">
    <property type="entry name" value="HisKA"/>
    <property type="match status" value="1"/>
</dbReference>
<dbReference type="Pfam" id="PF00072">
    <property type="entry name" value="Response_reg"/>
    <property type="match status" value="1"/>
</dbReference>
<dbReference type="EMBL" id="BBRZ01000056">
    <property type="protein sequence ID" value="GAM57505.1"/>
    <property type="molecule type" value="Genomic_DNA"/>
</dbReference>